<dbReference type="Proteomes" id="UP000070700">
    <property type="component" value="Unassembled WGS sequence"/>
</dbReference>
<accession>A0A194WZY3</accession>
<evidence type="ECO:0000259" key="2">
    <source>
        <dbReference type="Pfam" id="PF20150"/>
    </source>
</evidence>
<feature type="domain" description="2EXR" evidence="2">
    <location>
        <begin position="29"/>
        <end position="121"/>
    </location>
</feature>
<dbReference type="OrthoDB" id="3565153at2759"/>
<dbReference type="Pfam" id="PF20150">
    <property type="entry name" value="2EXR"/>
    <property type="match status" value="1"/>
</dbReference>
<dbReference type="GeneID" id="28823028"/>
<organism evidence="3 4">
    <name type="scientific">Mollisia scopiformis</name>
    <name type="common">Conifer needle endophyte fungus</name>
    <name type="synonym">Phialocephala scopiformis</name>
    <dbReference type="NCBI Taxonomy" id="149040"/>
    <lineage>
        <taxon>Eukaryota</taxon>
        <taxon>Fungi</taxon>
        <taxon>Dikarya</taxon>
        <taxon>Ascomycota</taxon>
        <taxon>Pezizomycotina</taxon>
        <taxon>Leotiomycetes</taxon>
        <taxon>Helotiales</taxon>
        <taxon>Mollisiaceae</taxon>
        <taxon>Mollisia</taxon>
    </lineage>
</organism>
<dbReference type="AlphaFoldDB" id="A0A194WZY3"/>
<gene>
    <name evidence="3" type="ORF">LY89DRAFT_672713</name>
</gene>
<sequence length="341" mass="39514">MARNTRAHAKAVIAQQSPSVPPALTLTEFKKFNELPVELRLIIWSMAAPPPATISQHISRVKGRGHYWNRAGGIPAVLHACAESRREYLEYDTDDETTKVAFEGRRRDHPLYKLHFKNRLKASAGCYMSLEIDTYWPARAQELKEYRSDISGEPELSKFRTAAELDIASGLQHLALLQHDRPEDCVDFDDLLYFAKKCPLLKTLTVVLQSRRNEESWRVRGGLYTPEVMGPWGLEVSLEVDEVTFESNRAKRTRELITEMEEMMKDHPEKSFPFMKLRIQFQFSQAEKLEPLKDIWRRNKYRHSQKVVKGSATWTGRLRPEASLPKSDSRQEREIEELDSD</sequence>
<dbReference type="PANTHER" id="PTHR35910">
    <property type="entry name" value="2EXR DOMAIN-CONTAINING PROTEIN"/>
    <property type="match status" value="1"/>
</dbReference>
<keyword evidence="4" id="KW-1185">Reference proteome</keyword>
<dbReference type="RefSeq" id="XP_018067860.1">
    <property type="nucleotide sequence ID" value="XM_018213302.1"/>
</dbReference>
<dbReference type="PANTHER" id="PTHR35910:SF6">
    <property type="entry name" value="2EXR DOMAIN-CONTAINING PROTEIN"/>
    <property type="match status" value="1"/>
</dbReference>
<evidence type="ECO:0000313" key="3">
    <source>
        <dbReference type="EMBL" id="KUJ13505.1"/>
    </source>
</evidence>
<evidence type="ECO:0000313" key="4">
    <source>
        <dbReference type="Proteomes" id="UP000070700"/>
    </source>
</evidence>
<proteinExistence type="predicted"/>
<dbReference type="InParanoid" id="A0A194WZY3"/>
<dbReference type="KEGG" id="psco:LY89DRAFT_672713"/>
<protein>
    <recommendedName>
        <fullName evidence="2">2EXR domain-containing protein</fullName>
    </recommendedName>
</protein>
<dbReference type="EMBL" id="KQ947422">
    <property type="protein sequence ID" value="KUJ13505.1"/>
    <property type="molecule type" value="Genomic_DNA"/>
</dbReference>
<evidence type="ECO:0000256" key="1">
    <source>
        <dbReference type="SAM" id="MobiDB-lite"/>
    </source>
</evidence>
<dbReference type="InterPro" id="IPR045518">
    <property type="entry name" value="2EXR"/>
</dbReference>
<feature type="region of interest" description="Disordered" evidence="1">
    <location>
        <begin position="307"/>
        <end position="341"/>
    </location>
</feature>
<name>A0A194WZY3_MOLSC</name>
<reference evidence="3 4" key="1">
    <citation type="submission" date="2015-10" db="EMBL/GenBank/DDBJ databases">
        <title>Full genome of DAOMC 229536 Phialocephala scopiformis, a fungal endophyte of spruce producing the potent anti-insectan compound rugulosin.</title>
        <authorList>
            <consortium name="DOE Joint Genome Institute"/>
            <person name="Walker A.K."/>
            <person name="Frasz S.L."/>
            <person name="Seifert K.A."/>
            <person name="Miller J.D."/>
            <person name="Mondo S.J."/>
            <person name="Labutti K."/>
            <person name="Lipzen A."/>
            <person name="Dockter R."/>
            <person name="Kennedy M."/>
            <person name="Grigoriev I.V."/>
            <person name="Spatafora J.W."/>
        </authorList>
    </citation>
    <scope>NUCLEOTIDE SEQUENCE [LARGE SCALE GENOMIC DNA]</scope>
    <source>
        <strain evidence="3 4">CBS 120377</strain>
    </source>
</reference>